<organism evidence="9 10">
    <name type="scientific">Microbacterium mangrovi</name>
    <dbReference type="NCBI Taxonomy" id="1348253"/>
    <lineage>
        <taxon>Bacteria</taxon>
        <taxon>Bacillati</taxon>
        <taxon>Actinomycetota</taxon>
        <taxon>Actinomycetes</taxon>
        <taxon>Micrococcales</taxon>
        <taxon>Microbacteriaceae</taxon>
        <taxon>Microbacterium</taxon>
    </lineage>
</organism>
<keyword evidence="5 7" id="KW-1133">Transmembrane helix</keyword>
<evidence type="ECO:0000256" key="7">
    <source>
        <dbReference type="RuleBase" id="RU363032"/>
    </source>
</evidence>
<reference evidence="9 10" key="1">
    <citation type="submission" date="2014-11" db="EMBL/GenBank/DDBJ databases">
        <title>Genome sequence of Microbacterium mangrovi MUSC 115(T).</title>
        <authorList>
            <person name="Lee L.-H."/>
        </authorList>
    </citation>
    <scope>NUCLEOTIDE SEQUENCE [LARGE SCALE GENOMIC DNA]</scope>
    <source>
        <strain evidence="9 10">MUSC 115</strain>
    </source>
</reference>
<proteinExistence type="inferred from homology"/>
<comment type="similarity">
    <text evidence="7">Belongs to the binding-protein-dependent transport system permease family.</text>
</comment>
<protein>
    <submittedName>
        <fullName evidence="9">Peptide ABC transporter permease</fullName>
    </submittedName>
</protein>
<evidence type="ECO:0000256" key="5">
    <source>
        <dbReference type="ARBA" id="ARBA00022989"/>
    </source>
</evidence>
<sequence>MTMLRFISTRLLGMLLVLLVVATVTYAIFYLLPTNPAQLACGKPCTPDNLARAEEFMGTNLPWYQQLWEFLSGIVTGRTFGHGAAAVVCSAPCFGYSFQQNASVTELIVSRFPVTASIAVGAAILWLVTGVSGGVASALKRGTWMDRTVMTVAIAGVSAPSYLVGLLAILVFGFTLGWLPTGGYVPLTEDPVQWFTHLVLPWCTLAFISAAIYARLTRGQMIEQMGEDYVRTARAKGLAERQVISRHALRNAIIPVVTIFGLDLGALLGGTVITEKVFSMQGIGALLIDAVHSVDLQLVVGFTLFAAFLIVFANFVVDILYVFVDPRVKAVA</sequence>
<dbReference type="OrthoDB" id="147639at2"/>
<evidence type="ECO:0000256" key="4">
    <source>
        <dbReference type="ARBA" id="ARBA00022692"/>
    </source>
</evidence>
<keyword evidence="10" id="KW-1185">Reference proteome</keyword>
<dbReference type="InterPro" id="IPR045621">
    <property type="entry name" value="BPD_transp_1_N"/>
</dbReference>
<dbReference type="InterPro" id="IPR000515">
    <property type="entry name" value="MetI-like"/>
</dbReference>
<keyword evidence="6 7" id="KW-0472">Membrane</keyword>
<dbReference type="InterPro" id="IPR035906">
    <property type="entry name" value="MetI-like_sf"/>
</dbReference>
<feature type="transmembrane region" description="Helical" evidence="7">
    <location>
        <begin position="298"/>
        <end position="324"/>
    </location>
</feature>
<comment type="caution">
    <text evidence="9">The sequence shown here is derived from an EMBL/GenBank/DDBJ whole genome shotgun (WGS) entry which is preliminary data.</text>
</comment>
<keyword evidence="2 7" id="KW-0813">Transport</keyword>
<dbReference type="CDD" id="cd06261">
    <property type="entry name" value="TM_PBP2"/>
    <property type="match status" value="1"/>
</dbReference>
<dbReference type="Pfam" id="PF00528">
    <property type="entry name" value="BPD_transp_1"/>
    <property type="match status" value="1"/>
</dbReference>
<keyword evidence="3" id="KW-1003">Cell membrane</keyword>
<feature type="domain" description="ABC transmembrane type-1" evidence="8">
    <location>
        <begin position="112"/>
        <end position="321"/>
    </location>
</feature>
<evidence type="ECO:0000256" key="2">
    <source>
        <dbReference type="ARBA" id="ARBA00022448"/>
    </source>
</evidence>
<dbReference type="SUPFAM" id="SSF161098">
    <property type="entry name" value="MetI-like"/>
    <property type="match status" value="1"/>
</dbReference>
<dbReference type="PANTHER" id="PTHR43163">
    <property type="entry name" value="DIPEPTIDE TRANSPORT SYSTEM PERMEASE PROTEIN DPPB-RELATED"/>
    <property type="match status" value="1"/>
</dbReference>
<feature type="transmembrane region" description="Helical" evidence="7">
    <location>
        <begin position="252"/>
        <end position="273"/>
    </location>
</feature>
<dbReference type="Pfam" id="PF19300">
    <property type="entry name" value="BPD_transp_1_N"/>
    <property type="match status" value="1"/>
</dbReference>
<dbReference type="EMBL" id="JTDK01000002">
    <property type="protein sequence ID" value="KHK99494.1"/>
    <property type="molecule type" value="Genomic_DNA"/>
</dbReference>
<dbReference type="PANTHER" id="PTHR43163:SF6">
    <property type="entry name" value="DIPEPTIDE TRANSPORT SYSTEM PERMEASE PROTEIN DPPB-RELATED"/>
    <property type="match status" value="1"/>
</dbReference>
<dbReference type="RefSeq" id="WP_039395322.1">
    <property type="nucleotide sequence ID" value="NZ_JTDK01000002.1"/>
</dbReference>
<accession>A0A0B2A7L0</accession>
<dbReference type="GO" id="GO:0005886">
    <property type="term" value="C:plasma membrane"/>
    <property type="evidence" value="ECO:0007669"/>
    <property type="project" value="UniProtKB-SubCell"/>
</dbReference>
<name>A0A0B2A7L0_9MICO</name>
<dbReference type="Gene3D" id="1.10.3720.10">
    <property type="entry name" value="MetI-like"/>
    <property type="match status" value="1"/>
</dbReference>
<dbReference type="GO" id="GO:0055085">
    <property type="term" value="P:transmembrane transport"/>
    <property type="evidence" value="ECO:0007669"/>
    <property type="project" value="InterPro"/>
</dbReference>
<dbReference type="PROSITE" id="PS50928">
    <property type="entry name" value="ABC_TM1"/>
    <property type="match status" value="1"/>
</dbReference>
<evidence type="ECO:0000259" key="8">
    <source>
        <dbReference type="PROSITE" id="PS50928"/>
    </source>
</evidence>
<feature type="transmembrane region" description="Helical" evidence="7">
    <location>
        <begin position="118"/>
        <end position="139"/>
    </location>
</feature>
<evidence type="ECO:0000313" key="9">
    <source>
        <dbReference type="EMBL" id="KHK99494.1"/>
    </source>
</evidence>
<comment type="subcellular location">
    <subcellularLocation>
        <location evidence="1 7">Cell membrane</location>
        <topology evidence="1 7">Multi-pass membrane protein</topology>
    </subcellularLocation>
</comment>
<evidence type="ECO:0000256" key="3">
    <source>
        <dbReference type="ARBA" id="ARBA00022475"/>
    </source>
</evidence>
<gene>
    <name evidence="9" type="ORF">LK09_02320</name>
</gene>
<dbReference type="STRING" id="1348253.LK09_02320"/>
<evidence type="ECO:0000256" key="1">
    <source>
        <dbReference type="ARBA" id="ARBA00004651"/>
    </source>
</evidence>
<keyword evidence="4 7" id="KW-0812">Transmembrane</keyword>
<evidence type="ECO:0000313" key="10">
    <source>
        <dbReference type="Proteomes" id="UP000031030"/>
    </source>
</evidence>
<dbReference type="AlphaFoldDB" id="A0A0B2A7L0"/>
<dbReference type="Proteomes" id="UP000031030">
    <property type="component" value="Unassembled WGS sequence"/>
</dbReference>
<feature type="transmembrane region" description="Helical" evidence="7">
    <location>
        <begin position="151"/>
        <end position="174"/>
    </location>
</feature>
<feature type="transmembrane region" description="Helical" evidence="7">
    <location>
        <begin position="194"/>
        <end position="216"/>
    </location>
</feature>
<evidence type="ECO:0000256" key="6">
    <source>
        <dbReference type="ARBA" id="ARBA00023136"/>
    </source>
</evidence>